<organism evidence="2 3">
    <name type="scientific">Candidatus Azoamicus ciliaticola</name>
    <dbReference type="NCBI Taxonomy" id="2652803"/>
    <lineage>
        <taxon>Bacteria</taxon>
        <taxon>Pseudomonadati</taxon>
        <taxon>Pseudomonadota</taxon>
        <taxon>Gammaproteobacteria</taxon>
        <taxon>Candidatus Azoamicaceae</taxon>
        <taxon>Candidatus Azoamicus</taxon>
    </lineage>
</organism>
<sequence length="106" mass="12170">MITLILNILQKSKALNILILEKDFGFTEKSEIIITTGTSFVHINSITKNLTIFLKKNFSGVIYTKAGVNTDWVLIELENIIINIMLKEARAYYDLESLYNKIENDK</sequence>
<dbReference type="Gene3D" id="3.30.460.10">
    <property type="entry name" value="Beta Polymerase, domain 2"/>
    <property type="match status" value="1"/>
</dbReference>
<dbReference type="SUPFAM" id="SSF81301">
    <property type="entry name" value="Nucleotidyltransferase"/>
    <property type="match status" value="1"/>
</dbReference>
<dbReference type="PANTHER" id="PTHR21043:SF0">
    <property type="entry name" value="MITOCHONDRIAL ASSEMBLY OF RIBOSOMAL LARGE SUBUNIT PROTEIN 1"/>
    <property type="match status" value="1"/>
</dbReference>
<evidence type="ECO:0000256" key="1">
    <source>
        <dbReference type="ARBA" id="ARBA00010574"/>
    </source>
</evidence>
<accession>A0A6J5JWI8</accession>
<evidence type="ECO:0000313" key="3">
    <source>
        <dbReference type="Proteomes" id="UP000509549"/>
    </source>
</evidence>
<keyword evidence="3" id="KW-1185">Reference proteome</keyword>
<dbReference type="AlphaFoldDB" id="A0A6J5JWI8"/>
<dbReference type="InterPro" id="IPR043519">
    <property type="entry name" value="NT_sf"/>
</dbReference>
<dbReference type="NCBIfam" id="TIGR00090">
    <property type="entry name" value="rsfS_iojap_ybeB"/>
    <property type="match status" value="1"/>
</dbReference>
<dbReference type="GO" id="GO:0043023">
    <property type="term" value="F:ribosomal large subunit binding"/>
    <property type="evidence" value="ECO:0007669"/>
    <property type="project" value="TreeGrafter"/>
</dbReference>
<dbReference type="InterPro" id="IPR004394">
    <property type="entry name" value="Iojap/RsfS/C7orf30"/>
</dbReference>
<dbReference type="Pfam" id="PF02410">
    <property type="entry name" value="RsfS"/>
    <property type="match status" value="1"/>
</dbReference>
<name>A0A6J5JWI8_9GAMM</name>
<gene>
    <name evidence="2" type="primary">rsfS</name>
    <name evidence="2" type="ORF">ESZ_00194</name>
</gene>
<protein>
    <submittedName>
        <fullName evidence="2">Ribosomal silencing factor RsfS</fullName>
    </submittedName>
</protein>
<dbReference type="Proteomes" id="UP000509549">
    <property type="component" value="Chromosome"/>
</dbReference>
<evidence type="ECO:0000313" key="2">
    <source>
        <dbReference type="EMBL" id="CAB3976394.1"/>
    </source>
</evidence>
<dbReference type="PANTHER" id="PTHR21043">
    <property type="entry name" value="IOJAP SUPERFAMILY ORTHOLOG"/>
    <property type="match status" value="1"/>
</dbReference>
<dbReference type="EMBL" id="LR794158">
    <property type="protein sequence ID" value="CAB3976394.1"/>
    <property type="molecule type" value="Genomic_DNA"/>
</dbReference>
<dbReference type="GO" id="GO:0017148">
    <property type="term" value="P:negative regulation of translation"/>
    <property type="evidence" value="ECO:0007669"/>
    <property type="project" value="TreeGrafter"/>
</dbReference>
<proteinExistence type="inferred from homology"/>
<reference evidence="2 3" key="1">
    <citation type="submission" date="2020-04" db="EMBL/GenBank/DDBJ databases">
        <authorList>
            <person name="Graf S J."/>
        </authorList>
    </citation>
    <scope>NUCLEOTIDE SEQUENCE [LARGE SCALE GENOMIC DNA]</scope>
    <source>
        <strain evidence="2">1</strain>
    </source>
</reference>
<dbReference type="KEGG" id="acil:ESZ_00194"/>
<dbReference type="RefSeq" id="WP_176604924.1">
    <property type="nucleotide sequence ID" value="NZ_LR794158.1"/>
</dbReference>
<dbReference type="GO" id="GO:0090071">
    <property type="term" value="P:negative regulation of ribosome biogenesis"/>
    <property type="evidence" value="ECO:0007669"/>
    <property type="project" value="TreeGrafter"/>
</dbReference>
<comment type="similarity">
    <text evidence="1">Belongs to the Iojap/RsfS family.</text>
</comment>